<evidence type="ECO:0000256" key="2">
    <source>
        <dbReference type="ARBA" id="ARBA00022857"/>
    </source>
</evidence>
<dbReference type="PANTHER" id="PTHR43544">
    <property type="entry name" value="SHORT-CHAIN DEHYDROGENASE/REDUCTASE"/>
    <property type="match status" value="1"/>
</dbReference>
<dbReference type="Gene3D" id="3.40.50.720">
    <property type="entry name" value="NAD(P)-binding Rossmann-like Domain"/>
    <property type="match status" value="1"/>
</dbReference>
<reference evidence="4 5" key="1">
    <citation type="journal article" date="2024" name="IMA Fungus">
        <title>Apiospora arundinis, a panoply of carbohydrate-active enzymes and secondary metabolites.</title>
        <authorList>
            <person name="Sorensen T."/>
            <person name="Petersen C."/>
            <person name="Muurmann A.T."/>
            <person name="Christiansen J.V."/>
            <person name="Brundto M.L."/>
            <person name="Overgaard C.K."/>
            <person name="Boysen A.T."/>
            <person name="Wollenberg R.D."/>
            <person name="Larsen T.O."/>
            <person name="Sorensen J.L."/>
            <person name="Nielsen K.L."/>
            <person name="Sondergaard T.E."/>
        </authorList>
    </citation>
    <scope>NUCLEOTIDE SEQUENCE [LARGE SCALE GENOMIC DNA]</scope>
    <source>
        <strain evidence="4 5">AAU 773</strain>
    </source>
</reference>
<sequence>MADRLVVVISGAGRGLGNCLAKGYLARSNCTVVGTVRDDASPGVAELRSLSVSAGPETKLMIVKVESASDNDAKNAVEQMQAAGIDHVDILIANAGVSPPVDPLEKVSLTALERTIRVNALGPLSLYQACHPLLSKSKDAKFVTVSSAAGSLSAMEGNGAWVAPSYSISKAALNWITLSAHCGNNWLTAFAVNPGLVDSDMGNRTAAFLGLERAPLTMAYSANKIMKLIDGASRKYESGKFLNVSPLEGKGMEKEGQLCTELPW</sequence>
<dbReference type="Proteomes" id="UP001390339">
    <property type="component" value="Unassembled WGS sequence"/>
</dbReference>
<evidence type="ECO:0000256" key="3">
    <source>
        <dbReference type="ARBA" id="ARBA00023002"/>
    </source>
</evidence>
<evidence type="ECO:0000313" key="4">
    <source>
        <dbReference type="EMBL" id="KAK8877533.1"/>
    </source>
</evidence>
<evidence type="ECO:0000313" key="5">
    <source>
        <dbReference type="Proteomes" id="UP001390339"/>
    </source>
</evidence>
<keyword evidence="5" id="KW-1185">Reference proteome</keyword>
<proteinExistence type="inferred from homology"/>
<dbReference type="EMBL" id="JAPCWZ010000002">
    <property type="protein sequence ID" value="KAK8877533.1"/>
    <property type="molecule type" value="Genomic_DNA"/>
</dbReference>
<keyword evidence="2" id="KW-0521">NADP</keyword>
<dbReference type="SUPFAM" id="SSF51735">
    <property type="entry name" value="NAD(P)-binding Rossmann-fold domains"/>
    <property type="match status" value="1"/>
</dbReference>
<dbReference type="Pfam" id="PF00106">
    <property type="entry name" value="adh_short"/>
    <property type="match status" value="1"/>
</dbReference>
<dbReference type="PRINTS" id="PR00081">
    <property type="entry name" value="GDHRDH"/>
</dbReference>
<dbReference type="PANTHER" id="PTHR43544:SF7">
    <property type="entry name" value="NADB-LER2"/>
    <property type="match status" value="1"/>
</dbReference>
<organism evidence="4 5">
    <name type="scientific">Apiospora arundinis</name>
    <dbReference type="NCBI Taxonomy" id="335852"/>
    <lineage>
        <taxon>Eukaryota</taxon>
        <taxon>Fungi</taxon>
        <taxon>Dikarya</taxon>
        <taxon>Ascomycota</taxon>
        <taxon>Pezizomycotina</taxon>
        <taxon>Sordariomycetes</taxon>
        <taxon>Xylariomycetidae</taxon>
        <taxon>Amphisphaeriales</taxon>
        <taxon>Apiosporaceae</taxon>
        <taxon>Apiospora</taxon>
    </lineage>
</organism>
<comment type="caution">
    <text evidence="4">The sequence shown here is derived from an EMBL/GenBank/DDBJ whole genome shotgun (WGS) entry which is preliminary data.</text>
</comment>
<dbReference type="InterPro" id="IPR020904">
    <property type="entry name" value="Sc_DH/Rdtase_CS"/>
</dbReference>
<dbReference type="PROSITE" id="PS00061">
    <property type="entry name" value="ADH_SHORT"/>
    <property type="match status" value="1"/>
</dbReference>
<keyword evidence="3" id="KW-0560">Oxidoreductase</keyword>
<comment type="similarity">
    <text evidence="1">Belongs to the short-chain dehydrogenases/reductases (SDR) family.</text>
</comment>
<dbReference type="InterPro" id="IPR036291">
    <property type="entry name" value="NAD(P)-bd_dom_sf"/>
</dbReference>
<accession>A0ABR2JIT9</accession>
<dbReference type="InterPro" id="IPR051468">
    <property type="entry name" value="Fungal_SecMetab_SDRs"/>
</dbReference>
<dbReference type="InterPro" id="IPR002347">
    <property type="entry name" value="SDR_fam"/>
</dbReference>
<name>A0ABR2JIT9_9PEZI</name>
<evidence type="ECO:0000256" key="1">
    <source>
        <dbReference type="ARBA" id="ARBA00006484"/>
    </source>
</evidence>
<gene>
    <name evidence="4" type="ORF">PGQ11_002479</name>
</gene>
<protein>
    <submittedName>
        <fullName evidence="4">NAD(P)-binding protein</fullName>
    </submittedName>
</protein>